<dbReference type="InterPro" id="IPR036249">
    <property type="entry name" value="Thioredoxin-like_sf"/>
</dbReference>
<proteinExistence type="predicted"/>
<dbReference type="Pfam" id="PF05988">
    <property type="entry name" value="DUF899"/>
    <property type="match status" value="1"/>
</dbReference>
<dbReference type="InterPro" id="IPR010296">
    <property type="entry name" value="DUF899_thioredox"/>
</dbReference>
<evidence type="ECO:0000313" key="1">
    <source>
        <dbReference type="EMBL" id="MVQ28098.1"/>
    </source>
</evidence>
<dbReference type="RefSeq" id="WP_157396241.1">
    <property type="nucleotide sequence ID" value="NZ_WSEL01000003.1"/>
</dbReference>
<protein>
    <submittedName>
        <fullName evidence="1">DUF899 domain-containing protein</fullName>
    </submittedName>
</protein>
<dbReference type="Gene3D" id="3.40.30.10">
    <property type="entry name" value="Glutaredoxin"/>
    <property type="match status" value="1"/>
</dbReference>
<dbReference type="AlphaFoldDB" id="A0A6N8IMQ9"/>
<keyword evidence="2" id="KW-1185">Reference proteome</keyword>
<evidence type="ECO:0000313" key="2">
    <source>
        <dbReference type="Proteomes" id="UP000469385"/>
    </source>
</evidence>
<sequence>MTIATTGPSLLQHPVVPHERWLAQRRALLAQEKELTHLRDRIAAQRRALPWVRLEKPYVFDTTEGQRPLADLFDGRSQLLVQHFMFGPGWTQGCPSCSFMADHIAGMEVHLAHRDLSVLVVSRAPLAELQAFRRRMGWPFRWVSSDGNDFNHDFRVSFTPEERARGAVDYNFGPTDFPSEEAPGISLFYRDDAGTVFHTYSTYGRGVEAMMGTYDLLDLAPKGRDEHNPNYPMDWVRHHDRYEPASAGKAQAVAASSCHATV</sequence>
<comment type="caution">
    <text evidence="1">The sequence shown here is derived from an EMBL/GenBank/DDBJ whole genome shotgun (WGS) entry which is preliminary data.</text>
</comment>
<dbReference type="EMBL" id="WSEL01000003">
    <property type="protein sequence ID" value="MVQ28098.1"/>
    <property type="molecule type" value="Genomic_DNA"/>
</dbReference>
<name>A0A6N8IMQ9_9BURK</name>
<organism evidence="1 2">
    <name type="scientific">Ramlibacter pinisoli</name>
    <dbReference type="NCBI Taxonomy" id="2682844"/>
    <lineage>
        <taxon>Bacteria</taxon>
        <taxon>Pseudomonadati</taxon>
        <taxon>Pseudomonadota</taxon>
        <taxon>Betaproteobacteria</taxon>
        <taxon>Burkholderiales</taxon>
        <taxon>Comamonadaceae</taxon>
        <taxon>Ramlibacter</taxon>
    </lineage>
</organism>
<dbReference type="SUPFAM" id="SSF52833">
    <property type="entry name" value="Thioredoxin-like"/>
    <property type="match status" value="1"/>
</dbReference>
<accession>A0A6N8IMQ9</accession>
<gene>
    <name evidence="1" type="ORF">GON04_01450</name>
</gene>
<dbReference type="Proteomes" id="UP000469385">
    <property type="component" value="Unassembled WGS sequence"/>
</dbReference>
<reference evidence="1 2" key="1">
    <citation type="submission" date="2019-12" db="EMBL/GenBank/DDBJ databases">
        <authorList>
            <person name="Huq M.A."/>
        </authorList>
    </citation>
    <scope>NUCLEOTIDE SEQUENCE [LARGE SCALE GENOMIC DNA]</scope>
    <source>
        <strain evidence="1 2">MAH-25</strain>
    </source>
</reference>